<protein>
    <recommendedName>
        <fullName evidence="3">Selenium binding protein</fullName>
    </recommendedName>
</protein>
<organism evidence="1 2">
    <name type="scientific">Winslowiella toletana</name>
    <dbReference type="NCBI Taxonomy" id="92490"/>
    <lineage>
        <taxon>Bacteria</taxon>
        <taxon>Pseudomonadati</taxon>
        <taxon>Pseudomonadota</taxon>
        <taxon>Gammaproteobacteria</taxon>
        <taxon>Enterobacterales</taxon>
        <taxon>Erwiniaceae</taxon>
        <taxon>Winslowiella</taxon>
    </lineage>
</organism>
<accession>A0ABS4PDM0</accession>
<evidence type="ECO:0000313" key="2">
    <source>
        <dbReference type="Proteomes" id="UP001195624"/>
    </source>
</evidence>
<gene>
    <name evidence="1" type="ORF">J2125_003930</name>
</gene>
<sequence>MYEDFSHQSLPSKKYRELVGTALCVFNSNNGFIIENIIREDTDKRYNWYELTDRTSGQLKAPIKETITKATDSIIASLFEEIVNIRNRIMHSFRITAPEGITSDNDNQMLATKYKDGTQVIVTEEYLMDFIKKNDELSSKLHDFRGY</sequence>
<reference evidence="2" key="1">
    <citation type="submission" date="2023-07" db="EMBL/GenBank/DDBJ databases">
        <title>Genome mining of underrepresented organisms for secondary metabolites.</title>
        <authorList>
            <person name="D'Agostino P.M."/>
        </authorList>
    </citation>
    <scope>NUCLEOTIDE SEQUENCE [LARGE SCALE GENOMIC DNA]</scope>
    <source>
        <strain evidence="2">WS4403</strain>
    </source>
</reference>
<proteinExistence type="predicted"/>
<evidence type="ECO:0000313" key="1">
    <source>
        <dbReference type="EMBL" id="MBP2170738.1"/>
    </source>
</evidence>
<comment type="caution">
    <text evidence="1">The sequence shown here is derived from an EMBL/GenBank/DDBJ whole genome shotgun (WGS) entry which is preliminary data.</text>
</comment>
<dbReference type="EMBL" id="JAGGMQ010000001">
    <property type="protein sequence ID" value="MBP2170738.1"/>
    <property type="molecule type" value="Genomic_DNA"/>
</dbReference>
<keyword evidence="2" id="KW-1185">Reference proteome</keyword>
<dbReference type="RefSeq" id="WP_017802585.1">
    <property type="nucleotide sequence ID" value="NZ_JAGGMQ010000001.1"/>
</dbReference>
<name>A0ABS4PDM0_9GAMM</name>
<dbReference type="Proteomes" id="UP001195624">
    <property type="component" value="Unassembled WGS sequence"/>
</dbReference>
<evidence type="ECO:0008006" key="3">
    <source>
        <dbReference type="Google" id="ProtNLM"/>
    </source>
</evidence>